<dbReference type="GO" id="GO:0015891">
    <property type="term" value="P:siderophore transport"/>
    <property type="evidence" value="ECO:0007669"/>
    <property type="project" value="InterPro"/>
</dbReference>
<keyword evidence="12 21" id="KW-0675">Receptor</keyword>
<keyword evidence="10 16" id="KW-0798">TonB box</keyword>
<keyword evidence="8" id="KW-0408">Iron</keyword>
<comment type="caution">
    <text evidence="21">The sequence shown here is derived from an EMBL/GenBank/DDBJ whole genome shotgun (WGS) entry which is preliminary data.</text>
</comment>
<dbReference type="Pfam" id="PF07715">
    <property type="entry name" value="Plug"/>
    <property type="match status" value="1"/>
</dbReference>
<keyword evidence="13 14" id="KW-0998">Cell outer membrane</keyword>
<evidence type="ECO:0000256" key="3">
    <source>
        <dbReference type="ARBA" id="ARBA00022448"/>
    </source>
</evidence>
<evidence type="ECO:0000256" key="4">
    <source>
        <dbReference type="ARBA" id="ARBA00022452"/>
    </source>
</evidence>
<dbReference type="Gene3D" id="2.40.170.20">
    <property type="entry name" value="TonB-dependent receptor, beta-barrel domain"/>
    <property type="match status" value="1"/>
</dbReference>
<evidence type="ECO:0000313" key="22">
    <source>
        <dbReference type="Proteomes" id="UP000235925"/>
    </source>
</evidence>
<feature type="region of interest" description="Disordered" evidence="17">
    <location>
        <begin position="36"/>
        <end position="74"/>
    </location>
</feature>
<keyword evidence="7 18" id="KW-0732">Signal</keyword>
<keyword evidence="3 14" id="KW-0813">Transport</keyword>
<evidence type="ECO:0000256" key="12">
    <source>
        <dbReference type="ARBA" id="ARBA00023170"/>
    </source>
</evidence>
<evidence type="ECO:0000256" key="9">
    <source>
        <dbReference type="ARBA" id="ARBA00023065"/>
    </source>
</evidence>
<dbReference type="OrthoDB" id="8663017at2"/>
<dbReference type="Pfam" id="PF00593">
    <property type="entry name" value="TonB_dep_Rec_b-barrel"/>
    <property type="match status" value="1"/>
</dbReference>
<evidence type="ECO:0000256" key="8">
    <source>
        <dbReference type="ARBA" id="ARBA00023004"/>
    </source>
</evidence>
<dbReference type="PANTHER" id="PTHR32552">
    <property type="entry name" value="FERRICHROME IRON RECEPTOR-RELATED"/>
    <property type="match status" value="1"/>
</dbReference>
<evidence type="ECO:0000256" key="7">
    <source>
        <dbReference type="ARBA" id="ARBA00022729"/>
    </source>
</evidence>
<dbReference type="PROSITE" id="PS52016">
    <property type="entry name" value="TONB_DEPENDENT_REC_3"/>
    <property type="match status" value="1"/>
</dbReference>
<dbReference type="GO" id="GO:0009279">
    <property type="term" value="C:cell outer membrane"/>
    <property type="evidence" value="ECO:0007669"/>
    <property type="project" value="UniProtKB-SubCell"/>
</dbReference>
<evidence type="ECO:0000256" key="6">
    <source>
        <dbReference type="ARBA" id="ARBA00022692"/>
    </source>
</evidence>
<dbReference type="InterPro" id="IPR010917">
    <property type="entry name" value="TonB_rcpt_CS"/>
</dbReference>
<dbReference type="InterPro" id="IPR036942">
    <property type="entry name" value="Beta-barrel_TonB_sf"/>
</dbReference>
<keyword evidence="5" id="KW-0410">Iron transport</keyword>
<evidence type="ECO:0000256" key="13">
    <source>
        <dbReference type="ARBA" id="ARBA00023237"/>
    </source>
</evidence>
<dbReference type="InterPro" id="IPR037066">
    <property type="entry name" value="Plug_dom_sf"/>
</dbReference>
<comment type="subcellular location">
    <subcellularLocation>
        <location evidence="1 14">Cell outer membrane</location>
        <topology evidence="1 14">Multi-pass membrane protein</topology>
    </subcellularLocation>
</comment>
<evidence type="ECO:0000256" key="10">
    <source>
        <dbReference type="ARBA" id="ARBA00023077"/>
    </source>
</evidence>
<feature type="compositionally biased region" description="Low complexity" evidence="17">
    <location>
        <begin position="63"/>
        <end position="74"/>
    </location>
</feature>
<sequence>MPLAPSASLKPLAWMMRAALMGSALTALSANADSEPVAASGETSETSLTLPGMDVVGQRAPHSTTEGTGSYTTGAMSTAIGLPLSIRETPQSVSVITRQQIEDRGLSDTAAILNTAPGVSMTRNDTNRLSFSARGFTIDSFQFDGLLSPISTFWNFGATDFDSAIYDRVEVVRGSTGLLTGAGNPSAAVNFVRKRPLPEFAIGGSIGAGRWNKHRGDIDISTPLSADGRVAARVVAAYSERDSFMDNLSRDSETLYGVISAELTPRTQMTVSLEHQKNNTDGMGSGIPMFYADGSRTDFGRSTSNNTKWAYFGTESNTAFVDLEHRLDNDWKLRAAYSRTEADYAMRYLYRGGYPDRNNAGMSAGFFKYEGERTRDAWHLTASGPFQLLGRTHELAFGGMSVEDEFSVNQYLPIAGTAPTAESRLDWTNAGIAEPRWSSTRATGDAADIRQTGGYAVTRLSLADPLHLILGARISTWEMQQNYYGTQRDYRYSDEITPYAGLVYDLDDIYSLYTSYTSIFNNQTQRAPDGSFLDPVTGDSYEAGIKASYLDGQLNAALAVYRTKQDGLAEAIPGASIEGAPDQQAYKAGKGAVVDGFDLELSGALSDVWNLSTSYTHFIARNAEGQAINTTHPRSQFKLFTTYRLSGVLNDLTLGGGATWRSGISRNNTPSPNGPVDVQEGSYTLIDVMARYQISENLSATANLNNVFDKKYLEQIGFYSQLWYGEPRNLNVALNARF</sequence>
<evidence type="ECO:0000259" key="19">
    <source>
        <dbReference type="Pfam" id="PF00593"/>
    </source>
</evidence>
<evidence type="ECO:0000256" key="14">
    <source>
        <dbReference type="PROSITE-ProRule" id="PRU01360"/>
    </source>
</evidence>
<dbReference type="GO" id="GO:0038023">
    <property type="term" value="F:signaling receptor activity"/>
    <property type="evidence" value="ECO:0007669"/>
    <property type="project" value="InterPro"/>
</dbReference>
<evidence type="ECO:0000256" key="18">
    <source>
        <dbReference type="SAM" id="SignalP"/>
    </source>
</evidence>
<evidence type="ECO:0000256" key="11">
    <source>
        <dbReference type="ARBA" id="ARBA00023136"/>
    </source>
</evidence>
<evidence type="ECO:0000256" key="1">
    <source>
        <dbReference type="ARBA" id="ARBA00004571"/>
    </source>
</evidence>
<dbReference type="Gene3D" id="2.170.130.10">
    <property type="entry name" value="TonB-dependent receptor, plug domain"/>
    <property type="match status" value="1"/>
</dbReference>
<dbReference type="InterPro" id="IPR039426">
    <property type="entry name" value="TonB-dep_rcpt-like"/>
</dbReference>
<evidence type="ECO:0000256" key="5">
    <source>
        <dbReference type="ARBA" id="ARBA00022496"/>
    </source>
</evidence>
<dbReference type="Proteomes" id="UP000235925">
    <property type="component" value="Unassembled WGS sequence"/>
</dbReference>
<dbReference type="NCBIfam" id="TIGR01783">
    <property type="entry name" value="TonB-siderophor"/>
    <property type="match status" value="1"/>
</dbReference>
<feature type="domain" description="TonB-dependent receptor plug" evidence="20">
    <location>
        <begin position="86"/>
        <end position="186"/>
    </location>
</feature>
<keyword evidence="4 14" id="KW-1134">Transmembrane beta strand</keyword>
<keyword evidence="11 14" id="KW-0472">Membrane</keyword>
<feature type="signal peptide" evidence="18">
    <location>
        <begin position="1"/>
        <end position="32"/>
    </location>
</feature>
<evidence type="ECO:0000259" key="20">
    <source>
        <dbReference type="Pfam" id="PF07715"/>
    </source>
</evidence>
<dbReference type="PANTHER" id="PTHR32552:SF74">
    <property type="entry name" value="HYDROXAMATE SIDEROPHORE RECEPTOR FHUE"/>
    <property type="match status" value="1"/>
</dbReference>
<dbReference type="InterPro" id="IPR010105">
    <property type="entry name" value="TonB_sidphr_rcpt"/>
</dbReference>
<comment type="similarity">
    <text evidence="2 14 16">Belongs to the TonB-dependent receptor family.</text>
</comment>
<dbReference type="GO" id="GO:0015344">
    <property type="term" value="F:siderophore uptake transmembrane transporter activity"/>
    <property type="evidence" value="ECO:0007669"/>
    <property type="project" value="TreeGrafter"/>
</dbReference>
<dbReference type="SUPFAM" id="SSF56935">
    <property type="entry name" value="Porins"/>
    <property type="match status" value="1"/>
</dbReference>
<evidence type="ECO:0000256" key="2">
    <source>
        <dbReference type="ARBA" id="ARBA00009810"/>
    </source>
</evidence>
<evidence type="ECO:0000313" key="21">
    <source>
        <dbReference type="EMBL" id="PNF78868.1"/>
    </source>
</evidence>
<feature type="domain" description="TonB-dependent receptor-like beta-barrel" evidence="19">
    <location>
        <begin position="292"/>
        <end position="707"/>
    </location>
</feature>
<dbReference type="PROSITE" id="PS01156">
    <property type="entry name" value="TONB_DEPENDENT_REC_2"/>
    <property type="match status" value="1"/>
</dbReference>
<keyword evidence="6 14" id="KW-0812">Transmembrane</keyword>
<reference evidence="21 22" key="1">
    <citation type="submission" date="2018-01" db="EMBL/GenBank/DDBJ databases">
        <title>Denitrification phenotypes of diverse strains of Pseudomonas stutzeri.</title>
        <authorList>
            <person name="Milligan D.A."/>
            <person name="Bergaust L."/>
            <person name="Bakken L.R."/>
            <person name="Frostegard A."/>
        </authorList>
    </citation>
    <scope>NUCLEOTIDE SEQUENCE [LARGE SCALE GENOMIC DNA]</scope>
    <source>
        <strain evidence="21 22">KC</strain>
    </source>
</reference>
<dbReference type="CDD" id="cd01347">
    <property type="entry name" value="ligand_gated_channel"/>
    <property type="match status" value="1"/>
</dbReference>
<evidence type="ECO:0000256" key="15">
    <source>
        <dbReference type="PROSITE-ProRule" id="PRU10144"/>
    </source>
</evidence>
<dbReference type="EMBL" id="POUN01000007">
    <property type="protein sequence ID" value="PNF78868.1"/>
    <property type="molecule type" value="Genomic_DNA"/>
</dbReference>
<protein>
    <submittedName>
        <fullName evidence="21">TonB-dependent siderophore receptor</fullName>
    </submittedName>
</protein>
<dbReference type="InterPro" id="IPR000531">
    <property type="entry name" value="Beta-barrel_TonB"/>
</dbReference>
<evidence type="ECO:0000256" key="17">
    <source>
        <dbReference type="SAM" id="MobiDB-lite"/>
    </source>
</evidence>
<keyword evidence="9" id="KW-0406">Ion transport</keyword>
<proteinExistence type="inferred from homology"/>
<dbReference type="AlphaFoldDB" id="A0A2N8RWW5"/>
<evidence type="ECO:0000256" key="16">
    <source>
        <dbReference type="RuleBase" id="RU003357"/>
    </source>
</evidence>
<feature type="chain" id="PRO_5014783033" evidence="18">
    <location>
        <begin position="33"/>
        <end position="738"/>
    </location>
</feature>
<feature type="short sequence motif" description="TonB C-terminal box" evidence="15">
    <location>
        <begin position="721"/>
        <end position="738"/>
    </location>
</feature>
<dbReference type="RefSeq" id="WP_102826799.1">
    <property type="nucleotide sequence ID" value="NZ_CP139348.1"/>
</dbReference>
<dbReference type="FunFam" id="2.170.130.10:FF:000010">
    <property type="entry name" value="Ferripyoverdine receptor"/>
    <property type="match status" value="1"/>
</dbReference>
<gene>
    <name evidence="21" type="ORF">CXK92_20175</name>
</gene>
<dbReference type="InterPro" id="IPR012910">
    <property type="entry name" value="Plug_dom"/>
</dbReference>
<accession>A0A2N8RWW5</accession>
<organism evidence="21 22">
    <name type="scientific">Stutzerimonas stutzeri</name>
    <name type="common">Pseudomonas stutzeri</name>
    <dbReference type="NCBI Taxonomy" id="316"/>
    <lineage>
        <taxon>Bacteria</taxon>
        <taxon>Pseudomonadati</taxon>
        <taxon>Pseudomonadota</taxon>
        <taxon>Gammaproteobacteria</taxon>
        <taxon>Pseudomonadales</taxon>
        <taxon>Pseudomonadaceae</taxon>
        <taxon>Stutzerimonas</taxon>
    </lineage>
</organism>
<name>A0A2N8RWW5_STUST</name>